<feature type="transmembrane region" description="Helical" evidence="5">
    <location>
        <begin position="65"/>
        <end position="83"/>
    </location>
</feature>
<comment type="caution">
    <text evidence="6">The sequence shown here is derived from an EMBL/GenBank/DDBJ whole genome shotgun (WGS) entry which is preliminary data.</text>
</comment>
<feature type="transmembrane region" description="Helical" evidence="5">
    <location>
        <begin position="34"/>
        <end position="53"/>
    </location>
</feature>
<dbReference type="AlphaFoldDB" id="A0A2H0KSW5"/>
<feature type="transmembrane region" description="Helical" evidence="5">
    <location>
        <begin position="6"/>
        <end position="27"/>
    </location>
</feature>
<sequence length="114" mass="12700">MQIWLYSLISVVAVSGISLVGIFIFLLKDEKIKKISLFLVSFAVGGLFGDAFIHLLPEAFKKPGVNFMVSLGVIIGVLIFFVLEKFLRWRHCHVLETRTHHHPLVGMNLVGGAP</sequence>
<evidence type="ECO:0000256" key="1">
    <source>
        <dbReference type="ARBA" id="ARBA00004141"/>
    </source>
</evidence>
<dbReference type="EMBL" id="PCVO01000035">
    <property type="protein sequence ID" value="PIQ75253.1"/>
    <property type="molecule type" value="Genomic_DNA"/>
</dbReference>
<dbReference type="GO" id="GO:0016020">
    <property type="term" value="C:membrane"/>
    <property type="evidence" value="ECO:0007669"/>
    <property type="project" value="UniProtKB-SubCell"/>
</dbReference>
<evidence type="ECO:0000313" key="7">
    <source>
        <dbReference type="Proteomes" id="UP000229317"/>
    </source>
</evidence>
<evidence type="ECO:0000256" key="2">
    <source>
        <dbReference type="ARBA" id="ARBA00022692"/>
    </source>
</evidence>
<evidence type="ECO:0008006" key="8">
    <source>
        <dbReference type="Google" id="ProtNLM"/>
    </source>
</evidence>
<dbReference type="PANTHER" id="PTHR16950:SF16">
    <property type="entry name" value="ZINC TRANSPORTER ZIP13"/>
    <property type="match status" value="1"/>
</dbReference>
<proteinExistence type="predicted"/>
<comment type="subcellular location">
    <subcellularLocation>
        <location evidence="1">Membrane</location>
        <topology evidence="1">Multi-pass membrane protein</topology>
    </subcellularLocation>
</comment>
<evidence type="ECO:0000256" key="4">
    <source>
        <dbReference type="ARBA" id="ARBA00023136"/>
    </source>
</evidence>
<gene>
    <name evidence="6" type="ORF">COV84_02325</name>
</gene>
<reference evidence="6 7" key="1">
    <citation type="submission" date="2017-09" db="EMBL/GenBank/DDBJ databases">
        <title>Depth-based differentiation of microbial function through sediment-hosted aquifers and enrichment of novel symbionts in the deep terrestrial subsurface.</title>
        <authorList>
            <person name="Probst A.J."/>
            <person name="Ladd B."/>
            <person name="Jarett J.K."/>
            <person name="Geller-Mcgrath D.E."/>
            <person name="Sieber C.M."/>
            <person name="Emerson J.B."/>
            <person name="Anantharaman K."/>
            <person name="Thomas B.C."/>
            <person name="Malmstrom R."/>
            <person name="Stieglmeier M."/>
            <person name="Klingl A."/>
            <person name="Woyke T."/>
            <person name="Ryan C.M."/>
            <person name="Banfield J.F."/>
        </authorList>
    </citation>
    <scope>NUCLEOTIDE SEQUENCE [LARGE SCALE GENOMIC DNA]</scope>
    <source>
        <strain evidence="6">CG11_big_fil_rev_8_21_14_0_20_40_15</strain>
    </source>
</reference>
<dbReference type="Pfam" id="PF02535">
    <property type="entry name" value="Zip"/>
    <property type="match status" value="1"/>
</dbReference>
<evidence type="ECO:0000256" key="3">
    <source>
        <dbReference type="ARBA" id="ARBA00022989"/>
    </source>
</evidence>
<evidence type="ECO:0000256" key="5">
    <source>
        <dbReference type="SAM" id="Phobius"/>
    </source>
</evidence>
<evidence type="ECO:0000313" key="6">
    <source>
        <dbReference type="EMBL" id="PIQ75253.1"/>
    </source>
</evidence>
<protein>
    <recommendedName>
        <fullName evidence="8">ZIP family metal transporter</fullName>
    </recommendedName>
</protein>
<dbReference type="InterPro" id="IPR003689">
    <property type="entry name" value="ZIP"/>
</dbReference>
<keyword evidence="3 5" id="KW-1133">Transmembrane helix</keyword>
<keyword evidence="2 5" id="KW-0812">Transmembrane</keyword>
<organism evidence="6 7">
    <name type="scientific">Candidatus Portnoybacteria bacterium CG11_big_fil_rev_8_21_14_0_20_40_15</name>
    <dbReference type="NCBI Taxonomy" id="1974817"/>
    <lineage>
        <taxon>Bacteria</taxon>
        <taxon>Candidatus Portnoyibacteriota</taxon>
    </lineage>
</organism>
<dbReference type="GO" id="GO:0005385">
    <property type="term" value="F:zinc ion transmembrane transporter activity"/>
    <property type="evidence" value="ECO:0007669"/>
    <property type="project" value="TreeGrafter"/>
</dbReference>
<dbReference type="Proteomes" id="UP000229317">
    <property type="component" value="Unassembled WGS sequence"/>
</dbReference>
<accession>A0A2H0KSW5</accession>
<dbReference type="GO" id="GO:0006882">
    <property type="term" value="P:intracellular zinc ion homeostasis"/>
    <property type="evidence" value="ECO:0007669"/>
    <property type="project" value="TreeGrafter"/>
</dbReference>
<dbReference type="PANTHER" id="PTHR16950">
    <property type="entry name" value="ZINC TRANSPORTER SLC39A7 HISTIDINE-RICH MEMBRANE PROTEIN KE4"/>
    <property type="match status" value="1"/>
</dbReference>
<keyword evidence="4 5" id="KW-0472">Membrane</keyword>
<name>A0A2H0KSW5_9BACT</name>